<dbReference type="Proteomes" id="UP000599391">
    <property type="component" value="Unassembled WGS sequence"/>
</dbReference>
<dbReference type="EMBL" id="JAECZB010000050">
    <property type="protein sequence ID" value="MBH8553990.1"/>
    <property type="molecule type" value="Genomic_DNA"/>
</dbReference>
<evidence type="ECO:0000313" key="1">
    <source>
        <dbReference type="EMBL" id="MBH8553990.1"/>
    </source>
</evidence>
<sequence length="59" mass="6284">MTQTSNGTDTPSLRIKNVTSSGFEISIDEVVGIGNRSDGNHTSEIVGWVAYGLQLSTEI</sequence>
<gene>
    <name evidence="1" type="ORF">I8751_16755</name>
</gene>
<proteinExistence type="predicted"/>
<accession>A0A8J7HKD2</accession>
<dbReference type="AlphaFoldDB" id="A0A8J7HKD2"/>
<evidence type="ECO:0000313" key="2">
    <source>
        <dbReference type="Proteomes" id="UP000599391"/>
    </source>
</evidence>
<organism evidence="1 2">
    <name type="scientific">Atlanticothrix silvestris CENA357</name>
    <dbReference type="NCBI Taxonomy" id="1725252"/>
    <lineage>
        <taxon>Bacteria</taxon>
        <taxon>Bacillati</taxon>
        <taxon>Cyanobacteriota</taxon>
        <taxon>Cyanophyceae</taxon>
        <taxon>Nostocales</taxon>
        <taxon>Nodulariaceae</taxon>
        <taxon>Atlanticothrix</taxon>
        <taxon>Atlanticothrix silvestris</taxon>
    </lineage>
</organism>
<keyword evidence="2" id="KW-1185">Reference proteome</keyword>
<reference evidence="1 2" key="1">
    <citation type="journal article" date="2021" name="Int. J. Syst. Evol. Microbiol.">
        <title>Amazonocrinis nigriterrae gen. nov., sp. nov., Atlanticothrix silvestris gen. nov., sp. nov. and Dendronalium phyllosphericum gen. nov., sp. nov., nostocacean cyanobacteria from Brazilian environments.</title>
        <authorList>
            <person name="Alvarenga D.O."/>
            <person name="Andreote A.P.D."/>
            <person name="Branco L.H.Z."/>
            <person name="Delbaje E."/>
            <person name="Cruz R.B."/>
            <person name="Varani A.M."/>
            <person name="Fiore M.F."/>
        </authorList>
    </citation>
    <scope>NUCLEOTIDE SEQUENCE [LARGE SCALE GENOMIC DNA]</scope>
    <source>
        <strain evidence="1 2">CENA357</strain>
    </source>
</reference>
<protein>
    <submittedName>
        <fullName evidence="1">Uncharacterized protein</fullName>
    </submittedName>
</protein>
<comment type="caution">
    <text evidence="1">The sequence shown here is derived from an EMBL/GenBank/DDBJ whole genome shotgun (WGS) entry which is preliminary data.</text>
</comment>
<dbReference type="RefSeq" id="WP_214440255.1">
    <property type="nucleotide sequence ID" value="NZ_JAECZB010000050.1"/>
</dbReference>
<name>A0A8J7HKD2_9CYAN</name>